<protein>
    <submittedName>
        <fullName evidence="6">LSU ribosomal protein L20p</fullName>
    </submittedName>
</protein>
<sequence length="116" mass="13337">MPRVKGGTTSLKRRKSVLLRAKGFRHSRSKKERHAKEALAHAGLQAFAHRRDKKNVFRQLWIVRLNAAVRENGFRSYSVFIDALKKKSIELDRKVLSDLAKNNPEAFSRLAKKVAE</sequence>
<evidence type="ECO:0000256" key="5">
    <source>
        <dbReference type="ARBA" id="ARBA00023274"/>
    </source>
</evidence>
<dbReference type="Gene3D" id="1.10.1900.20">
    <property type="entry name" value="Ribosomal protein L20"/>
    <property type="match status" value="1"/>
</dbReference>
<keyword evidence="4 6" id="KW-0689">Ribosomal protein</keyword>
<dbReference type="FunFam" id="1.10.1900.20:FF:000001">
    <property type="entry name" value="50S ribosomal protein L20"/>
    <property type="match status" value="1"/>
</dbReference>
<name>A0A3B0VL36_9ZZZZ</name>
<dbReference type="GO" id="GO:0003735">
    <property type="term" value="F:structural constituent of ribosome"/>
    <property type="evidence" value="ECO:0007669"/>
    <property type="project" value="InterPro"/>
</dbReference>
<dbReference type="AlphaFoldDB" id="A0A3B0VL36"/>
<evidence type="ECO:0000313" key="6">
    <source>
        <dbReference type="EMBL" id="VAW32836.1"/>
    </source>
</evidence>
<keyword evidence="2" id="KW-0699">rRNA-binding</keyword>
<dbReference type="InterPro" id="IPR005813">
    <property type="entry name" value="Ribosomal_bL20"/>
</dbReference>
<proteinExistence type="inferred from homology"/>
<dbReference type="CDD" id="cd07026">
    <property type="entry name" value="Ribosomal_L20"/>
    <property type="match status" value="1"/>
</dbReference>
<evidence type="ECO:0000256" key="3">
    <source>
        <dbReference type="ARBA" id="ARBA00022884"/>
    </source>
</evidence>
<evidence type="ECO:0000256" key="1">
    <source>
        <dbReference type="ARBA" id="ARBA00007698"/>
    </source>
</evidence>
<dbReference type="InterPro" id="IPR049946">
    <property type="entry name" value="RIBOSOMAL_L20_CS"/>
</dbReference>
<dbReference type="Pfam" id="PF00453">
    <property type="entry name" value="Ribosomal_L20"/>
    <property type="match status" value="1"/>
</dbReference>
<evidence type="ECO:0000256" key="4">
    <source>
        <dbReference type="ARBA" id="ARBA00022980"/>
    </source>
</evidence>
<dbReference type="EMBL" id="UOEV01000070">
    <property type="protein sequence ID" value="VAW32836.1"/>
    <property type="molecule type" value="Genomic_DNA"/>
</dbReference>
<gene>
    <name evidence="6" type="ORF">MNBD_CPR01-548</name>
</gene>
<reference evidence="6" key="1">
    <citation type="submission" date="2018-06" db="EMBL/GenBank/DDBJ databases">
        <authorList>
            <person name="Zhirakovskaya E."/>
        </authorList>
    </citation>
    <scope>NUCLEOTIDE SEQUENCE</scope>
</reference>
<dbReference type="InterPro" id="IPR035566">
    <property type="entry name" value="Ribosomal_protein_bL20_C"/>
</dbReference>
<dbReference type="PROSITE" id="PS00937">
    <property type="entry name" value="RIBOSOMAL_L20"/>
    <property type="match status" value="1"/>
</dbReference>
<dbReference type="PRINTS" id="PR00062">
    <property type="entry name" value="RIBOSOMALL20"/>
</dbReference>
<accession>A0A3B0VL36</accession>
<comment type="similarity">
    <text evidence="1">Belongs to the bacterial ribosomal protein bL20 family.</text>
</comment>
<evidence type="ECO:0000256" key="2">
    <source>
        <dbReference type="ARBA" id="ARBA00022730"/>
    </source>
</evidence>
<dbReference type="GO" id="GO:0005840">
    <property type="term" value="C:ribosome"/>
    <property type="evidence" value="ECO:0007669"/>
    <property type="project" value="UniProtKB-KW"/>
</dbReference>
<organism evidence="6">
    <name type="scientific">hydrothermal vent metagenome</name>
    <dbReference type="NCBI Taxonomy" id="652676"/>
    <lineage>
        <taxon>unclassified sequences</taxon>
        <taxon>metagenomes</taxon>
        <taxon>ecological metagenomes</taxon>
    </lineage>
</organism>
<dbReference type="GO" id="GO:0006412">
    <property type="term" value="P:translation"/>
    <property type="evidence" value="ECO:0007669"/>
    <property type="project" value="InterPro"/>
</dbReference>
<keyword evidence="5" id="KW-0687">Ribonucleoprotein</keyword>
<dbReference type="PANTHER" id="PTHR10986">
    <property type="entry name" value="39S RIBOSOMAL PROTEIN L20"/>
    <property type="match status" value="1"/>
</dbReference>
<dbReference type="GO" id="GO:0019843">
    <property type="term" value="F:rRNA binding"/>
    <property type="evidence" value="ECO:0007669"/>
    <property type="project" value="UniProtKB-KW"/>
</dbReference>
<dbReference type="NCBIfam" id="TIGR01032">
    <property type="entry name" value="rplT_bact"/>
    <property type="match status" value="1"/>
</dbReference>
<dbReference type="GO" id="GO:1990904">
    <property type="term" value="C:ribonucleoprotein complex"/>
    <property type="evidence" value="ECO:0007669"/>
    <property type="project" value="UniProtKB-KW"/>
</dbReference>
<dbReference type="Gene3D" id="6.10.160.10">
    <property type="match status" value="1"/>
</dbReference>
<dbReference type="HAMAP" id="MF_00382">
    <property type="entry name" value="Ribosomal_bL20"/>
    <property type="match status" value="1"/>
</dbReference>
<keyword evidence="3" id="KW-0694">RNA-binding</keyword>
<dbReference type="SUPFAM" id="SSF74731">
    <property type="entry name" value="Ribosomal protein L20"/>
    <property type="match status" value="1"/>
</dbReference>